<keyword evidence="2" id="KW-1185">Reference proteome</keyword>
<protein>
    <submittedName>
        <fullName evidence="1">Amine oxidase</fullName>
    </submittedName>
</protein>
<gene>
    <name evidence="1" type="ORF">ElyMa_002803900</name>
</gene>
<dbReference type="EMBL" id="BMAT01005805">
    <property type="protein sequence ID" value="GFR99940.1"/>
    <property type="molecule type" value="Genomic_DNA"/>
</dbReference>
<evidence type="ECO:0000313" key="2">
    <source>
        <dbReference type="Proteomes" id="UP000762676"/>
    </source>
</evidence>
<evidence type="ECO:0000313" key="1">
    <source>
        <dbReference type="EMBL" id="GFR99940.1"/>
    </source>
</evidence>
<accession>A0AAV4HR31</accession>
<proteinExistence type="predicted"/>
<sequence>MFRGDEHSPSVKEYICGPLPELLNCDALQLTNGRESLLNFAIRHSNKIELDIAKAVVLPKVDEKVGNLRTV</sequence>
<comment type="caution">
    <text evidence="1">The sequence shown here is derived from an EMBL/GenBank/DDBJ whole genome shotgun (WGS) entry which is preliminary data.</text>
</comment>
<name>A0AAV4HR31_9GAST</name>
<reference evidence="1 2" key="1">
    <citation type="journal article" date="2021" name="Elife">
        <title>Chloroplast acquisition without the gene transfer in kleptoplastic sea slugs, Plakobranchus ocellatus.</title>
        <authorList>
            <person name="Maeda T."/>
            <person name="Takahashi S."/>
            <person name="Yoshida T."/>
            <person name="Shimamura S."/>
            <person name="Takaki Y."/>
            <person name="Nagai Y."/>
            <person name="Toyoda A."/>
            <person name="Suzuki Y."/>
            <person name="Arimoto A."/>
            <person name="Ishii H."/>
            <person name="Satoh N."/>
            <person name="Nishiyama T."/>
            <person name="Hasebe M."/>
            <person name="Maruyama T."/>
            <person name="Minagawa J."/>
            <person name="Obokata J."/>
            <person name="Shigenobu S."/>
        </authorList>
    </citation>
    <scope>NUCLEOTIDE SEQUENCE [LARGE SCALE GENOMIC DNA]</scope>
</reference>
<dbReference type="Proteomes" id="UP000762676">
    <property type="component" value="Unassembled WGS sequence"/>
</dbReference>
<dbReference type="AlphaFoldDB" id="A0AAV4HR31"/>
<organism evidence="1 2">
    <name type="scientific">Elysia marginata</name>
    <dbReference type="NCBI Taxonomy" id="1093978"/>
    <lineage>
        <taxon>Eukaryota</taxon>
        <taxon>Metazoa</taxon>
        <taxon>Spiralia</taxon>
        <taxon>Lophotrochozoa</taxon>
        <taxon>Mollusca</taxon>
        <taxon>Gastropoda</taxon>
        <taxon>Heterobranchia</taxon>
        <taxon>Euthyneura</taxon>
        <taxon>Panpulmonata</taxon>
        <taxon>Sacoglossa</taxon>
        <taxon>Placobranchoidea</taxon>
        <taxon>Plakobranchidae</taxon>
        <taxon>Elysia</taxon>
    </lineage>
</organism>